<reference evidence="4" key="1">
    <citation type="journal article" date="2014" name="Proc. Natl. Acad. Sci. U.S.A.">
        <title>Extensive sampling of basidiomycete genomes demonstrates inadequacy of the white-rot/brown-rot paradigm for wood decay fungi.</title>
        <authorList>
            <person name="Riley R."/>
            <person name="Salamov A.A."/>
            <person name="Brown D.W."/>
            <person name="Nagy L.G."/>
            <person name="Floudas D."/>
            <person name="Held B.W."/>
            <person name="Levasseur A."/>
            <person name="Lombard V."/>
            <person name="Morin E."/>
            <person name="Otillar R."/>
            <person name="Lindquist E.A."/>
            <person name="Sun H."/>
            <person name="LaButti K.M."/>
            <person name="Schmutz J."/>
            <person name="Jabbour D."/>
            <person name="Luo H."/>
            <person name="Baker S.E."/>
            <person name="Pisabarro A.G."/>
            <person name="Walton J.D."/>
            <person name="Blanchette R.A."/>
            <person name="Henrissat B."/>
            <person name="Martin F."/>
            <person name="Cullen D."/>
            <person name="Hibbett D.S."/>
            <person name="Grigoriev I.V."/>
        </authorList>
    </citation>
    <scope>NUCLEOTIDE SEQUENCE [LARGE SCALE GENOMIC DNA]</scope>
    <source>
        <strain evidence="4">CBS 339.88</strain>
    </source>
</reference>
<proteinExistence type="predicted"/>
<feature type="compositionally biased region" description="Polar residues" evidence="1">
    <location>
        <begin position="10"/>
        <end position="23"/>
    </location>
</feature>
<evidence type="ECO:0000313" key="3">
    <source>
        <dbReference type="EMBL" id="KDR82524.1"/>
    </source>
</evidence>
<feature type="transmembrane region" description="Helical" evidence="2">
    <location>
        <begin position="106"/>
        <end position="129"/>
    </location>
</feature>
<organism evidence="3 4">
    <name type="scientific">Galerina marginata (strain CBS 339.88)</name>
    <dbReference type="NCBI Taxonomy" id="685588"/>
    <lineage>
        <taxon>Eukaryota</taxon>
        <taxon>Fungi</taxon>
        <taxon>Dikarya</taxon>
        <taxon>Basidiomycota</taxon>
        <taxon>Agaricomycotina</taxon>
        <taxon>Agaricomycetes</taxon>
        <taxon>Agaricomycetidae</taxon>
        <taxon>Agaricales</taxon>
        <taxon>Agaricineae</taxon>
        <taxon>Strophariaceae</taxon>
        <taxon>Galerina</taxon>
    </lineage>
</organism>
<feature type="transmembrane region" description="Helical" evidence="2">
    <location>
        <begin position="256"/>
        <end position="277"/>
    </location>
</feature>
<dbReference type="EMBL" id="KL142369">
    <property type="protein sequence ID" value="KDR82524.1"/>
    <property type="molecule type" value="Genomic_DNA"/>
</dbReference>
<dbReference type="PANTHER" id="PTHR42024:SF1">
    <property type="entry name" value="AMINO ACID PERMEASE_ SLC12A DOMAIN-CONTAINING PROTEIN"/>
    <property type="match status" value="1"/>
</dbReference>
<feature type="compositionally biased region" description="Polar residues" evidence="1">
    <location>
        <begin position="34"/>
        <end position="54"/>
    </location>
</feature>
<gene>
    <name evidence="3" type="ORF">GALMADRAFT_237868</name>
</gene>
<evidence type="ECO:0000256" key="1">
    <source>
        <dbReference type="SAM" id="MobiDB-lite"/>
    </source>
</evidence>
<dbReference type="Proteomes" id="UP000027222">
    <property type="component" value="Unassembled WGS sequence"/>
</dbReference>
<dbReference type="HOGENOM" id="CLU_071340_0_0_1"/>
<feature type="transmembrane region" description="Helical" evidence="2">
    <location>
        <begin position="150"/>
        <end position="170"/>
    </location>
</feature>
<feature type="region of interest" description="Disordered" evidence="1">
    <location>
        <begin position="1"/>
        <end position="56"/>
    </location>
</feature>
<evidence type="ECO:0000313" key="4">
    <source>
        <dbReference type="Proteomes" id="UP000027222"/>
    </source>
</evidence>
<dbReference type="AlphaFoldDB" id="A0A067TRK2"/>
<feature type="transmembrane region" description="Helical" evidence="2">
    <location>
        <begin position="176"/>
        <end position="196"/>
    </location>
</feature>
<dbReference type="PANTHER" id="PTHR42024">
    <property type="entry name" value="AMINO ACID PERMEASE_ SLC12A DOMAIN-CONTAINING PROTEIN"/>
    <property type="match status" value="1"/>
</dbReference>
<name>A0A067TRK2_GALM3</name>
<keyword evidence="2" id="KW-1133">Transmembrane helix</keyword>
<dbReference type="OrthoDB" id="4838853at2759"/>
<protein>
    <submittedName>
        <fullName evidence="3">Uncharacterized protein</fullName>
    </submittedName>
</protein>
<evidence type="ECO:0000256" key="2">
    <source>
        <dbReference type="SAM" id="Phobius"/>
    </source>
</evidence>
<keyword evidence="2" id="KW-0812">Transmembrane</keyword>
<keyword evidence="2" id="KW-0472">Membrane</keyword>
<accession>A0A067TRK2</accession>
<keyword evidence="4" id="KW-1185">Reference proteome</keyword>
<sequence length="334" mass="38443">MPPNHDKKSSLTPEETMDNSPSASWKEEIKSDAIQEQTTAPEQDPQTFQSTQLPPTNPTLPELRFTYRRTYIFLYVLFLFTCNVVIPCILFYPLVGLTKLSKKEVIGISSAALGISSCFDTPARLYRLVRYRRLYGPLGSDTWWHLDFSMWTYTIALFIFAVPLAIAPAIPLFNFFLMSTVMLVGPVGLVFLISLFRPRLPFRCSSDPVGTRMKPAVFYLIEDVASVDFKHGRDYRRALYDRWNSSMPFQRLIMRLTLYWTISATIYCGVTAAVSWTTSLEFAFAWTLGQLFIWAGVSAFGCHVLARKGLRDERKWWAREVERKMDQVDKRNSV</sequence>
<dbReference type="STRING" id="685588.A0A067TRK2"/>
<feature type="transmembrane region" description="Helical" evidence="2">
    <location>
        <begin position="283"/>
        <end position="306"/>
    </location>
</feature>
<feature type="transmembrane region" description="Helical" evidence="2">
    <location>
        <begin position="72"/>
        <end position="94"/>
    </location>
</feature>